<dbReference type="InterPro" id="IPR005467">
    <property type="entry name" value="His_kinase_dom"/>
</dbReference>
<protein>
    <recommendedName>
        <fullName evidence="2">histidine kinase</fullName>
        <ecNumber evidence="2">2.7.13.3</ecNumber>
    </recommendedName>
</protein>
<dbReference type="PROSITE" id="PS50109">
    <property type="entry name" value="HIS_KIN"/>
    <property type="match status" value="1"/>
</dbReference>
<dbReference type="GO" id="GO:0046983">
    <property type="term" value="F:protein dimerization activity"/>
    <property type="evidence" value="ECO:0007669"/>
    <property type="project" value="InterPro"/>
</dbReference>
<dbReference type="SMART" id="SM00387">
    <property type="entry name" value="HATPase_c"/>
    <property type="match status" value="1"/>
</dbReference>
<keyword evidence="5" id="KW-0902">Two-component regulatory system</keyword>
<feature type="coiled-coil region" evidence="6">
    <location>
        <begin position="111"/>
        <end position="148"/>
    </location>
</feature>
<evidence type="ECO:0000256" key="3">
    <source>
        <dbReference type="ARBA" id="ARBA00022679"/>
    </source>
</evidence>
<comment type="catalytic activity">
    <reaction evidence="1">
        <text>ATP + protein L-histidine = ADP + protein N-phospho-L-histidine.</text>
        <dbReference type="EC" id="2.7.13.3"/>
    </reaction>
</comment>
<keyword evidence="4" id="KW-0418">Kinase</keyword>
<dbReference type="InterPro" id="IPR050482">
    <property type="entry name" value="Sensor_HK_TwoCompSys"/>
</dbReference>
<dbReference type="GO" id="GO:0000155">
    <property type="term" value="F:phosphorelay sensor kinase activity"/>
    <property type="evidence" value="ECO:0007669"/>
    <property type="project" value="InterPro"/>
</dbReference>
<dbReference type="EC" id="2.7.13.3" evidence="2"/>
<organism evidence="8 9">
    <name type="scientific">Peptoanaerobacter stomatis</name>
    <dbReference type="NCBI Taxonomy" id="796937"/>
    <lineage>
        <taxon>Bacteria</taxon>
        <taxon>Bacillati</taxon>
        <taxon>Bacillota</taxon>
        <taxon>Clostridia</taxon>
        <taxon>Peptostreptococcales</taxon>
        <taxon>Filifactoraceae</taxon>
        <taxon>Peptoanaerobacter</taxon>
    </lineage>
</organism>
<dbReference type="Pfam" id="PF05384">
    <property type="entry name" value="DegS"/>
    <property type="match status" value="1"/>
</dbReference>
<accession>G9WY30</accession>
<dbReference type="Proteomes" id="UP000006437">
    <property type="component" value="Unassembled WGS sequence"/>
</dbReference>
<dbReference type="CDD" id="cd16917">
    <property type="entry name" value="HATPase_UhpB-NarQ-NarX-like"/>
    <property type="match status" value="1"/>
</dbReference>
<feature type="domain" description="Histidine kinase" evidence="7">
    <location>
        <begin position="181"/>
        <end position="375"/>
    </location>
</feature>
<dbReference type="PANTHER" id="PTHR24421:SF55">
    <property type="entry name" value="SENSOR HISTIDINE KINASE YDFH"/>
    <property type="match status" value="1"/>
</dbReference>
<dbReference type="Pfam" id="PF02518">
    <property type="entry name" value="HATPase_c"/>
    <property type="match status" value="1"/>
</dbReference>
<evidence type="ECO:0000256" key="4">
    <source>
        <dbReference type="ARBA" id="ARBA00022777"/>
    </source>
</evidence>
<dbReference type="InterPro" id="IPR008595">
    <property type="entry name" value="DegS"/>
</dbReference>
<evidence type="ECO:0000259" key="7">
    <source>
        <dbReference type="PROSITE" id="PS50109"/>
    </source>
</evidence>
<proteinExistence type="predicted"/>
<dbReference type="GO" id="GO:0016020">
    <property type="term" value="C:membrane"/>
    <property type="evidence" value="ECO:0007669"/>
    <property type="project" value="InterPro"/>
</dbReference>
<sequence length="379" mass="43144">MMSIKKHTSNINLAIQNIIDSMQSGKEEIFNITESINKENTTIQSDIAKTKNIISVYTKEVEDLKERELNSRKKLLLVSSDFLHYTHEDIKNAYEKALELQEKLLAKKSDVTTVLQTLENLEKRIEKNRELTEKADRLLNKIEVLSEYIKVDISDSEDDIKDATGKWILSQEKEKSRISRDIHDGPAQTLASIVMKSDIIKRLIEKDSPKNTIYKEIEQLKHQLRSAIKEIRRIIYDLRPTSLDELGLIPSIQGLIAKAKEDYDINFNLSTGKNEPIKSSTTKIICFRVLQESINNILKHSYAKNVDINISIGSKAIILKVADDGTGFNIKDVDSSKSFGLSSLKERILLAEGDVKIISKPNYGTRLEIKIPNKEDVYA</sequence>
<dbReference type="InterPro" id="IPR011712">
    <property type="entry name" value="Sig_transdc_His_kin_sub3_dim/P"/>
</dbReference>
<gene>
    <name evidence="8" type="ORF">HMPREF9629_01081</name>
</gene>
<dbReference type="Gene3D" id="1.20.5.1930">
    <property type="match status" value="1"/>
</dbReference>
<name>G9WY30_9FIRM</name>
<dbReference type="InterPro" id="IPR003594">
    <property type="entry name" value="HATPase_dom"/>
</dbReference>
<dbReference type="AlphaFoldDB" id="G9WY30"/>
<dbReference type="InterPro" id="IPR036890">
    <property type="entry name" value="HATPase_C_sf"/>
</dbReference>
<dbReference type="Gene3D" id="3.30.565.10">
    <property type="entry name" value="Histidine kinase-like ATPase, C-terminal domain"/>
    <property type="match status" value="1"/>
</dbReference>
<evidence type="ECO:0000313" key="9">
    <source>
        <dbReference type="Proteomes" id="UP000006437"/>
    </source>
</evidence>
<dbReference type="Pfam" id="PF07730">
    <property type="entry name" value="HisKA_3"/>
    <property type="match status" value="1"/>
</dbReference>
<comment type="caution">
    <text evidence="8">The sequence shown here is derived from an EMBL/GenBank/DDBJ whole genome shotgun (WGS) entry which is preliminary data.</text>
</comment>
<dbReference type="PATRIC" id="fig|796937.3.peg.273"/>
<keyword evidence="6" id="KW-0175">Coiled coil</keyword>
<reference evidence="8 9" key="1">
    <citation type="submission" date="2011-08" db="EMBL/GenBank/DDBJ databases">
        <title>The Genome Sequence of Eubacteriaceae bacterium ACC19a.</title>
        <authorList>
            <consortium name="The Broad Institute Genome Sequencing Platform"/>
            <person name="Earl A."/>
            <person name="Ward D."/>
            <person name="Feldgarden M."/>
            <person name="Gevers D."/>
            <person name="Sizova M."/>
            <person name="Hazen A."/>
            <person name="Epstein S."/>
            <person name="Young S.K."/>
            <person name="Zeng Q."/>
            <person name="Gargeya S."/>
            <person name="Fitzgerald M."/>
            <person name="Haas B."/>
            <person name="Abouelleil A."/>
            <person name="Alvarado L."/>
            <person name="Arachchi H.M."/>
            <person name="Berlin A."/>
            <person name="Brown A."/>
            <person name="Chapman S.B."/>
            <person name="Chen Z."/>
            <person name="Dunbar C."/>
            <person name="Freedman E."/>
            <person name="Gearin G."/>
            <person name="Gellesch M."/>
            <person name="Goldberg J."/>
            <person name="Griggs A."/>
            <person name="Gujja S."/>
            <person name="Heiman D."/>
            <person name="Howarth C."/>
            <person name="Larson L."/>
            <person name="Lui A."/>
            <person name="MacDonald P.J.P."/>
            <person name="Montmayeur A."/>
            <person name="Murphy C."/>
            <person name="Neiman D."/>
            <person name="Pearson M."/>
            <person name="Priest M."/>
            <person name="Roberts A."/>
            <person name="Saif S."/>
            <person name="Shea T."/>
            <person name="Shenoy N."/>
            <person name="Sisk P."/>
            <person name="Stolte C."/>
            <person name="Sykes S."/>
            <person name="Wortman J."/>
            <person name="Nusbaum C."/>
            <person name="Birren B."/>
        </authorList>
    </citation>
    <scope>NUCLEOTIDE SEQUENCE [LARGE SCALE GENOMIC DNA]</scope>
    <source>
        <strain evidence="8 9">ACC19a</strain>
    </source>
</reference>
<dbReference type="PANTHER" id="PTHR24421">
    <property type="entry name" value="NITRATE/NITRITE SENSOR PROTEIN NARX-RELATED"/>
    <property type="match status" value="1"/>
</dbReference>
<dbReference type="EMBL" id="AFZE01000002">
    <property type="protein sequence ID" value="EHL16534.1"/>
    <property type="molecule type" value="Genomic_DNA"/>
</dbReference>
<dbReference type="RefSeq" id="WP_009525316.1">
    <property type="nucleotide sequence ID" value="NZ_JH414551.1"/>
</dbReference>
<evidence type="ECO:0000256" key="5">
    <source>
        <dbReference type="ARBA" id="ARBA00023012"/>
    </source>
</evidence>
<evidence type="ECO:0000256" key="6">
    <source>
        <dbReference type="SAM" id="Coils"/>
    </source>
</evidence>
<dbReference type="BioCyc" id="EBAC796937-HMP:GMGH-1083-MONOMER"/>
<dbReference type="SUPFAM" id="SSF55874">
    <property type="entry name" value="ATPase domain of HSP90 chaperone/DNA topoisomerase II/histidine kinase"/>
    <property type="match status" value="1"/>
</dbReference>
<keyword evidence="3" id="KW-0808">Transferase</keyword>
<evidence type="ECO:0000313" key="8">
    <source>
        <dbReference type="EMBL" id="EHL16534.1"/>
    </source>
</evidence>
<evidence type="ECO:0000256" key="1">
    <source>
        <dbReference type="ARBA" id="ARBA00000085"/>
    </source>
</evidence>
<evidence type="ECO:0000256" key="2">
    <source>
        <dbReference type="ARBA" id="ARBA00012438"/>
    </source>
</evidence>
<dbReference type="HOGENOM" id="CLU_000445_20_0_9"/>